<dbReference type="Pfam" id="PF07683">
    <property type="entry name" value="CobW_C"/>
    <property type="match status" value="1"/>
</dbReference>
<evidence type="ECO:0000256" key="1">
    <source>
        <dbReference type="ARBA" id="ARBA00022741"/>
    </source>
</evidence>
<keyword evidence="3" id="KW-0143">Chaperone</keyword>
<dbReference type="SUPFAM" id="SSF52540">
    <property type="entry name" value="P-loop containing nucleoside triphosphate hydrolases"/>
    <property type="match status" value="1"/>
</dbReference>
<dbReference type="GO" id="GO:0005737">
    <property type="term" value="C:cytoplasm"/>
    <property type="evidence" value="ECO:0007669"/>
    <property type="project" value="TreeGrafter"/>
</dbReference>
<dbReference type="EMBL" id="CP048409">
    <property type="protein sequence ID" value="QIA08697.1"/>
    <property type="molecule type" value="Genomic_DNA"/>
</dbReference>
<dbReference type="InterPro" id="IPR027417">
    <property type="entry name" value="P-loop_NTPase"/>
</dbReference>
<dbReference type="InterPro" id="IPR051316">
    <property type="entry name" value="Zinc-reg_GTPase_activator"/>
</dbReference>
<dbReference type="Gene3D" id="3.30.1220.10">
    <property type="entry name" value="CobW-like, C-terminal domain"/>
    <property type="match status" value="1"/>
</dbReference>
<dbReference type="PANTHER" id="PTHR13748">
    <property type="entry name" value="COBW-RELATED"/>
    <property type="match status" value="1"/>
</dbReference>
<keyword evidence="2" id="KW-0378">Hydrolase</keyword>
<name>A0A6C0RF54_9BACT</name>
<dbReference type="GO" id="GO:0000166">
    <property type="term" value="F:nucleotide binding"/>
    <property type="evidence" value="ECO:0007669"/>
    <property type="project" value="UniProtKB-KW"/>
</dbReference>
<sequence length="304" mass="34331">MQNKIPVTIITGFLGAGKTTFINFLLKTNPGIQFTLVENEFGDVPIDSKLIKGVDASQMFELKQGCICCTISDEYELVLKELAERFPNVDHLLIETTGIADPAPVIQPFFAEEDLKELYEYNGAICLVDALNFDDLPEEEMAFRQLNIADLVLVNKTEALGPKQIDEISKKVKSVAPLLETVITSYGEVDKLNLKDLKRHSFNSYSFLSYKTNHALVKTKTLSFSAPLNRKDFNYWLEYTLDIYKSKIYRCKGVVCFQNEPYEYILQGVGGRFELEEGDLILEAPESHIVFIGKLDGLALDFNP</sequence>
<dbReference type="SUPFAM" id="SSF90002">
    <property type="entry name" value="Hypothetical protein YjiA, C-terminal domain"/>
    <property type="match status" value="1"/>
</dbReference>
<evidence type="ECO:0000256" key="4">
    <source>
        <dbReference type="ARBA" id="ARBA00034320"/>
    </source>
</evidence>
<evidence type="ECO:0000313" key="10">
    <source>
        <dbReference type="Proteomes" id="UP000474630"/>
    </source>
</evidence>
<dbReference type="CDD" id="cd03112">
    <property type="entry name" value="CobW-like"/>
    <property type="match status" value="1"/>
</dbReference>
<evidence type="ECO:0000256" key="6">
    <source>
        <dbReference type="ARBA" id="ARBA00049117"/>
    </source>
</evidence>
<gene>
    <name evidence="9" type="ORF">G0Q07_13645</name>
</gene>
<evidence type="ECO:0000259" key="8">
    <source>
        <dbReference type="Pfam" id="PF07683"/>
    </source>
</evidence>
<reference evidence="9 10" key="1">
    <citation type="submission" date="2020-02" db="EMBL/GenBank/DDBJ databases">
        <title>Genome sequencing for Draconibacterium sp. strain M1.</title>
        <authorList>
            <person name="Park S.-J."/>
        </authorList>
    </citation>
    <scope>NUCLEOTIDE SEQUENCE [LARGE SCALE GENOMIC DNA]</scope>
    <source>
        <strain evidence="9 10">M1</strain>
    </source>
</reference>
<protein>
    <submittedName>
        <fullName evidence="9">GTP-binding protein</fullName>
    </submittedName>
</protein>
<keyword evidence="10" id="KW-1185">Reference proteome</keyword>
<evidence type="ECO:0000256" key="5">
    <source>
        <dbReference type="ARBA" id="ARBA00045658"/>
    </source>
</evidence>
<comment type="catalytic activity">
    <reaction evidence="6">
        <text>GTP + H2O = GDP + phosphate + H(+)</text>
        <dbReference type="Rhea" id="RHEA:19669"/>
        <dbReference type="ChEBI" id="CHEBI:15377"/>
        <dbReference type="ChEBI" id="CHEBI:15378"/>
        <dbReference type="ChEBI" id="CHEBI:37565"/>
        <dbReference type="ChEBI" id="CHEBI:43474"/>
        <dbReference type="ChEBI" id="CHEBI:58189"/>
    </reaction>
    <physiologicalReaction direction="left-to-right" evidence="6">
        <dbReference type="Rhea" id="RHEA:19670"/>
    </physiologicalReaction>
</comment>
<dbReference type="PANTHER" id="PTHR13748:SF62">
    <property type="entry name" value="COBW DOMAIN-CONTAINING PROTEIN"/>
    <property type="match status" value="1"/>
</dbReference>
<evidence type="ECO:0000259" key="7">
    <source>
        <dbReference type="Pfam" id="PF02492"/>
    </source>
</evidence>
<dbReference type="InterPro" id="IPR011629">
    <property type="entry name" value="CobW-like_C"/>
</dbReference>
<comment type="function">
    <text evidence="5">Zinc chaperone that directly transfers zinc cofactor to target proteins, thereby activating them. Zinc is transferred from the CXCC motif in the GTPase domain to the zinc binding site in target proteins in a process requiring GTP hydrolysis.</text>
</comment>
<dbReference type="InterPro" id="IPR036627">
    <property type="entry name" value="CobW-likC_sf"/>
</dbReference>
<organism evidence="9 10">
    <name type="scientific">Draconibacterium halophilum</name>
    <dbReference type="NCBI Taxonomy" id="2706887"/>
    <lineage>
        <taxon>Bacteria</taxon>
        <taxon>Pseudomonadati</taxon>
        <taxon>Bacteroidota</taxon>
        <taxon>Bacteroidia</taxon>
        <taxon>Marinilabiliales</taxon>
        <taxon>Prolixibacteraceae</taxon>
        <taxon>Draconibacterium</taxon>
    </lineage>
</organism>
<feature type="domain" description="CobW/HypB/UreG nucleotide-binding" evidence="7">
    <location>
        <begin position="6"/>
        <end position="178"/>
    </location>
</feature>
<accession>A0A6C0RF54</accession>
<evidence type="ECO:0000256" key="2">
    <source>
        <dbReference type="ARBA" id="ARBA00022801"/>
    </source>
</evidence>
<dbReference type="Gene3D" id="3.40.50.300">
    <property type="entry name" value="P-loop containing nucleotide triphosphate hydrolases"/>
    <property type="match status" value="1"/>
</dbReference>
<evidence type="ECO:0000256" key="3">
    <source>
        <dbReference type="ARBA" id="ARBA00023186"/>
    </source>
</evidence>
<dbReference type="KEGG" id="drc:G0Q07_13645"/>
<feature type="domain" description="CobW C-terminal" evidence="8">
    <location>
        <begin position="219"/>
        <end position="294"/>
    </location>
</feature>
<comment type="similarity">
    <text evidence="4">Belongs to the SIMIBI class G3E GTPase family. ZNG1 subfamily.</text>
</comment>
<dbReference type="Proteomes" id="UP000474630">
    <property type="component" value="Chromosome"/>
</dbReference>
<proteinExistence type="inferred from homology"/>
<dbReference type="AlphaFoldDB" id="A0A6C0RF54"/>
<dbReference type="GO" id="GO:0016787">
    <property type="term" value="F:hydrolase activity"/>
    <property type="evidence" value="ECO:0007669"/>
    <property type="project" value="UniProtKB-KW"/>
</dbReference>
<dbReference type="RefSeq" id="WP_163346980.1">
    <property type="nucleotide sequence ID" value="NZ_CP048409.1"/>
</dbReference>
<keyword evidence="1" id="KW-0547">Nucleotide-binding</keyword>
<dbReference type="Pfam" id="PF02492">
    <property type="entry name" value="cobW"/>
    <property type="match status" value="1"/>
</dbReference>
<evidence type="ECO:0000313" key="9">
    <source>
        <dbReference type="EMBL" id="QIA08697.1"/>
    </source>
</evidence>
<dbReference type="InterPro" id="IPR003495">
    <property type="entry name" value="CobW/HypB/UreG_nucleotide-bd"/>
</dbReference>